<sequence length="54" mass="5779">MVSVKVQTSVGGSAIQIPALAWSDRGGLPEIPLILKHAVLVLPQRGLSVRRYVT</sequence>
<evidence type="ECO:0000313" key="1">
    <source>
        <dbReference type="EMBL" id="KAE9360914.1"/>
    </source>
</evidence>
<comment type="caution">
    <text evidence="1">The sequence shown here is derived from an EMBL/GenBank/DDBJ whole genome shotgun (WGS) entry which is preliminary data.</text>
</comment>
<dbReference type="EMBL" id="QXFY01000039">
    <property type="protein sequence ID" value="KAE9360914.1"/>
    <property type="molecule type" value="Genomic_DNA"/>
</dbReference>
<gene>
    <name evidence="1" type="ORF">PF008_g1575</name>
</gene>
<accession>A0A6G0SJP7</accession>
<reference evidence="1 2" key="1">
    <citation type="submission" date="2018-09" db="EMBL/GenBank/DDBJ databases">
        <title>Genomic investigation of the strawberry pathogen Phytophthora fragariae indicates pathogenicity is determined by transcriptional variation in three key races.</title>
        <authorList>
            <person name="Adams T.M."/>
            <person name="Armitage A.D."/>
            <person name="Sobczyk M.K."/>
            <person name="Bates H.J."/>
            <person name="Dunwell J.M."/>
            <person name="Nellist C.F."/>
            <person name="Harrison R.J."/>
        </authorList>
    </citation>
    <scope>NUCLEOTIDE SEQUENCE [LARGE SCALE GENOMIC DNA]</scope>
    <source>
        <strain evidence="1 2">NOV-77</strain>
    </source>
</reference>
<dbReference type="Proteomes" id="UP000486351">
    <property type="component" value="Unassembled WGS sequence"/>
</dbReference>
<evidence type="ECO:0000313" key="2">
    <source>
        <dbReference type="Proteomes" id="UP000486351"/>
    </source>
</evidence>
<protein>
    <submittedName>
        <fullName evidence="1">Uncharacterized protein</fullName>
    </submittedName>
</protein>
<proteinExistence type="predicted"/>
<name>A0A6G0SJP7_9STRA</name>
<organism evidence="1 2">
    <name type="scientific">Phytophthora fragariae</name>
    <dbReference type="NCBI Taxonomy" id="53985"/>
    <lineage>
        <taxon>Eukaryota</taxon>
        <taxon>Sar</taxon>
        <taxon>Stramenopiles</taxon>
        <taxon>Oomycota</taxon>
        <taxon>Peronosporomycetes</taxon>
        <taxon>Peronosporales</taxon>
        <taxon>Peronosporaceae</taxon>
        <taxon>Phytophthora</taxon>
    </lineage>
</organism>
<dbReference type="AlphaFoldDB" id="A0A6G0SJP7"/>